<evidence type="ECO:0000256" key="2">
    <source>
        <dbReference type="ARBA" id="ARBA00022670"/>
    </source>
</evidence>
<feature type="active site" description="Charge relay system" evidence="5">
    <location>
        <position position="122"/>
    </location>
</feature>
<dbReference type="InterPro" id="IPR015500">
    <property type="entry name" value="Peptidase_S8_subtilisin-rel"/>
</dbReference>
<keyword evidence="2 5" id="KW-0645">Protease</keyword>
<dbReference type="Pfam" id="PF00082">
    <property type="entry name" value="Peptidase_S8"/>
    <property type="match status" value="1"/>
</dbReference>
<evidence type="ECO:0000313" key="7">
    <source>
        <dbReference type="EMBL" id="AKH19129.1"/>
    </source>
</evidence>
<evidence type="ECO:0000256" key="5">
    <source>
        <dbReference type="PROSITE-ProRule" id="PRU01240"/>
    </source>
</evidence>
<dbReference type="InterPro" id="IPR022398">
    <property type="entry name" value="Peptidase_S8_His-AS"/>
</dbReference>
<evidence type="ECO:0000259" key="6">
    <source>
        <dbReference type="Pfam" id="PF00082"/>
    </source>
</evidence>
<keyword evidence="4 5" id="KW-0720">Serine protease</keyword>
<dbReference type="Proteomes" id="UP000034410">
    <property type="component" value="Chromosome"/>
</dbReference>
<sequence>MPAISSQRERAGVLIKSEILIIANTLAEAQTQQQLLREYGLRIKRRLVLKSLSMVLSVYRVPTTTDSDALLKRLQQHHPQLQAEFNRYYFLQSSRGREYARPLTGLPDPGSIGSDPYIAMLDGKVDTQHPALRNSRIESLDITGQDTTASRHGTAVASLLVGRNFVSGALPEARLLAVNIFKPGTQGELRTRTDWWLQGLETIFARMERPDALNMSFGGGDSWIIAQALTRFHQANIVLVAAAGNGGRDSPLLFPANHPDVIAVAAVDIQHSKARTSPDSPLLDVVAPGVDVWAADLGGKGFYASGSSYAAPWVTAVLAAHPETLPALTTDLGIPGRDPVFGYGIIQWKK</sequence>
<keyword evidence="8" id="KW-1185">Reference proteome</keyword>
<dbReference type="RefSeq" id="WP_046858068.1">
    <property type="nucleotide sequence ID" value="NZ_CP011412.1"/>
</dbReference>
<accession>A0A0F7JUY9</accession>
<dbReference type="GO" id="GO:0006508">
    <property type="term" value="P:proteolysis"/>
    <property type="evidence" value="ECO:0007669"/>
    <property type="project" value="UniProtKB-KW"/>
</dbReference>
<feature type="active site" description="Charge relay system" evidence="5">
    <location>
        <position position="308"/>
    </location>
</feature>
<dbReference type="PRINTS" id="PR00723">
    <property type="entry name" value="SUBTILISIN"/>
</dbReference>
<dbReference type="InterPro" id="IPR050131">
    <property type="entry name" value="Peptidase_S8_subtilisin-like"/>
</dbReference>
<dbReference type="GO" id="GO:0004252">
    <property type="term" value="F:serine-type endopeptidase activity"/>
    <property type="evidence" value="ECO:0007669"/>
    <property type="project" value="UniProtKB-UniRule"/>
</dbReference>
<dbReference type="PANTHER" id="PTHR43806">
    <property type="entry name" value="PEPTIDASE S8"/>
    <property type="match status" value="1"/>
</dbReference>
<evidence type="ECO:0000256" key="4">
    <source>
        <dbReference type="ARBA" id="ARBA00022825"/>
    </source>
</evidence>
<dbReference type="PANTHER" id="PTHR43806:SF11">
    <property type="entry name" value="CEREVISIN-RELATED"/>
    <property type="match status" value="1"/>
</dbReference>
<feature type="domain" description="Peptidase S8/S53" evidence="6">
    <location>
        <begin position="113"/>
        <end position="329"/>
    </location>
</feature>
<dbReference type="SUPFAM" id="SSF52743">
    <property type="entry name" value="Subtilisin-like"/>
    <property type="match status" value="1"/>
</dbReference>
<dbReference type="InterPro" id="IPR036852">
    <property type="entry name" value="Peptidase_S8/S53_dom_sf"/>
</dbReference>
<keyword evidence="3 5" id="KW-0378">Hydrolase</keyword>
<evidence type="ECO:0000256" key="3">
    <source>
        <dbReference type="ARBA" id="ARBA00022801"/>
    </source>
</evidence>
<feature type="active site" description="Charge relay system" evidence="5">
    <location>
        <position position="152"/>
    </location>
</feature>
<reference evidence="7 8" key="1">
    <citation type="journal article" date="2015" name="Genome Announc.">
        <title>Complete Genome Sequence of Sedimenticola thiotaurini Strain SIP-G1, a Polyphosphate- and Polyhydroxyalkanoate-Accumulating Sulfur-Oxidizing Gammaproteobacterium Isolated from Salt Marsh Sediments.</title>
        <authorList>
            <person name="Flood B.E."/>
            <person name="Jones D.S."/>
            <person name="Bailey J.V."/>
        </authorList>
    </citation>
    <scope>NUCLEOTIDE SEQUENCE [LARGE SCALE GENOMIC DNA]</scope>
    <source>
        <strain evidence="7 8">SIP-G1</strain>
    </source>
</reference>
<dbReference type="KEGG" id="seds:AAY24_00855"/>
<dbReference type="PROSITE" id="PS51892">
    <property type="entry name" value="SUBTILASE"/>
    <property type="match status" value="1"/>
</dbReference>
<dbReference type="EMBL" id="CP011412">
    <property type="protein sequence ID" value="AKH19129.1"/>
    <property type="molecule type" value="Genomic_DNA"/>
</dbReference>
<comment type="similarity">
    <text evidence="1 5">Belongs to the peptidase S8 family.</text>
</comment>
<gene>
    <name evidence="7" type="ORF">AAY24_00855</name>
</gene>
<name>A0A0F7JUY9_9GAMM</name>
<evidence type="ECO:0000313" key="8">
    <source>
        <dbReference type="Proteomes" id="UP000034410"/>
    </source>
</evidence>
<dbReference type="InterPro" id="IPR000209">
    <property type="entry name" value="Peptidase_S8/S53_dom"/>
</dbReference>
<dbReference type="PROSITE" id="PS00137">
    <property type="entry name" value="SUBTILASE_HIS"/>
    <property type="match status" value="1"/>
</dbReference>
<evidence type="ECO:0000256" key="1">
    <source>
        <dbReference type="ARBA" id="ARBA00011073"/>
    </source>
</evidence>
<dbReference type="AlphaFoldDB" id="A0A0F7JUY9"/>
<dbReference type="Gene3D" id="3.40.50.200">
    <property type="entry name" value="Peptidase S8/S53 domain"/>
    <property type="match status" value="1"/>
</dbReference>
<organism evidence="7 8">
    <name type="scientific">Sedimenticola thiotaurini</name>
    <dbReference type="NCBI Taxonomy" id="1543721"/>
    <lineage>
        <taxon>Bacteria</taxon>
        <taxon>Pseudomonadati</taxon>
        <taxon>Pseudomonadota</taxon>
        <taxon>Gammaproteobacteria</taxon>
        <taxon>Chromatiales</taxon>
        <taxon>Sedimenticolaceae</taxon>
        <taxon>Sedimenticola</taxon>
    </lineage>
</organism>
<protein>
    <recommendedName>
        <fullName evidence="6">Peptidase S8/S53 domain-containing protein</fullName>
    </recommendedName>
</protein>
<proteinExistence type="inferred from homology"/>